<gene>
    <name evidence="1" type="ORF">Q5H91_04645</name>
</gene>
<keyword evidence="2" id="KW-1185">Reference proteome</keyword>
<dbReference type="EMBL" id="JAUUDS010000001">
    <property type="protein sequence ID" value="MDP1026491.1"/>
    <property type="molecule type" value="Genomic_DNA"/>
</dbReference>
<evidence type="ECO:0000313" key="2">
    <source>
        <dbReference type="Proteomes" id="UP001230685"/>
    </source>
</evidence>
<comment type="caution">
    <text evidence="1">The sequence shown here is derived from an EMBL/GenBank/DDBJ whole genome shotgun (WGS) entry which is preliminary data.</text>
</comment>
<name>A0ABT9EI88_9SPHN</name>
<dbReference type="RefSeq" id="WP_305172050.1">
    <property type="nucleotide sequence ID" value="NZ_JAUUDS010000001.1"/>
</dbReference>
<accession>A0ABT9EI88</accession>
<protein>
    <submittedName>
        <fullName evidence="1">Uncharacterized protein</fullName>
    </submittedName>
</protein>
<sequence>MKILPALALLPLLIAGCSRDRTAYPSLAKRPVEAMNFADPPAPPEQAVVADPALDARIATWRTRLAAVASGFDEAAAKTERMAKAAGARTVGSDAWLDVQTALAGLDDWRAQATAIAADAEAAGSARAAMLTPPYPSLEALEQTASAEVDRQGAALDRVQALLPAA</sequence>
<proteinExistence type="predicted"/>
<evidence type="ECO:0000313" key="1">
    <source>
        <dbReference type="EMBL" id="MDP1026491.1"/>
    </source>
</evidence>
<dbReference type="PROSITE" id="PS51257">
    <property type="entry name" value="PROKAR_LIPOPROTEIN"/>
    <property type="match status" value="1"/>
</dbReference>
<reference evidence="1 2" key="1">
    <citation type="submission" date="2023-07" db="EMBL/GenBank/DDBJ databases">
        <authorList>
            <person name="Kim M.K."/>
        </authorList>
    </citation>
    <scope>NUCLEOTIDE SEQUENCE [LARGE SCALE GENOMIC DNA]</scope>
    <source>
        <strain evidence="1 2">KR1UV-12</strain>
    </source>
</reference>
<organism evidence="1 2">
    <name type="scientific">Sphingomonas aurea</name>
    <dbReference type="NCBI Taxonomy" id="3063994"/>
    <lineage>
        <taxon>Bacteria</taxon>
        <taxon>Pseudomonadati</taxon>
        <taxon>Pseudomonadota</taxon>
        <taxon>Alphaproteobacteria</taxon>
        <taxon>Sphingomonadales</taxon>
        <taxon>Sphingomonadaceae</taxon>
        <taxon>Sphingomonas</taxon>
    </lineage>
</organism>
<dbReference type="Proteomes" id="UP001230685">
    <property type="component" value="Unassembled WGS sequence"/>
</dbReference>